<evidence type="ECO:0000313" key="2">
    <source>
        <dbReference type="Proteomes" id="UP001349343"/>
    </source>
</evidence>
<sequence>MRWIYTIYNNETQTITQELYITNMNIIDYLYHIIQAIFGPNSLVERWDYDMLIDRITTLNQECSDKDSRLHTKDLLLENYVKDYKELETSYDKLVIEHADEVEENTALRRKLERYYKTGKNS</sequence>
<accession>A0ABZ0Z0Y4</accession>
<reference evidence="1 2" key="1">
    <citation type="submission" date="2023-11" db="EMBL/GenBank/DDBJ databases">
        <authorList>
            <person name="Cook R."/>
            <person name="Crisci M."/>
            <person name="Pye H."/>
            <person name="Adriaenssens E."/>
            <person name="Santini J."/>
        </authorList>
    </citation>
    <scope>NUCLEOTIDE SEQUENCE [LARGE SCALE GENOMIC DNA]</scope>
    <source>
        <strain evidence="1">Lak_Megaphage_RVC_JS4_GC31</strain>
    </source>
</reference>
<keyword evidence="2" id="KW-1185">Reference proteome</keyword>
<dbReference type="EMBL" id="OR769222">
    <property type="protein sequence ID" value="WQJ52852.1"/>
    <property type="molecule type" value="Genomic_DNA"/>
</dbReference>
<dbReference type="Proteomes" id="UP001349343">
    <property type="component" value="Segment"/>
</dbReference>
<name>A0ABZ0Z0Y4_9CAUD</name>
<evidence type="ECO:0000313" key="1">
    <source>
        <dbReference type="EMBL" id="WQJ52852.1"/>
    </source>
</evidence>
<proteinExistence type="predicted"/>
<organism evidence="1 2">
    <name type="scientific">phage Lak_Megaphage_RVC_JS4_GC31</name>
    <dbReference type="NCBI Taxonomy" id="3109228"/>
    <lineage>
        <taxon>Viruses</taxon>
        <taxon>Duplodnaviria</taxon>
        <taxon>Heunggongvirae</taxon>
        <taxon>Uroviricota</taxon>
        <taxon>Caudoviricetes</taxon>
        <taxon>Caudoviricetes code 15 clade</taxon>
    </lineage>
</organism>
<protein>
    <submittedName>
        <fullName evidence="1">Uncharacterized protein</fullName>
    </submittedName>
</protein>